<dbReference type="GO" id="GO:0005886">
    <property type="term" value="C:plasma membrane"/>
    <property type="evidence" value="ECO:0007669"/>
    <property type="project" value="UniProtKB-SubCell"/>
</dbReference>
<dbReference type="RefSeq" id="WP_210157793.1">
    <property type="nucleotide sequence ID" value="NZ_JAFCNB010000012.1"/>
</dbReference>
<evidence type="ECO:0000256" key="4">
    <source>
        <dbReference type="ARBA" id="ARBA00022989"/>
    </source>
</evidence>
<keyword evidence="5 7" id="KW-0472">Membrane</keyword>
<dbReference type="EMBL" id="JAFCNB010000012">
    <property type="protein sequence ID" value="MBP2706514.1"/>
    <property type="molecule type" value="Genomic_DNA"/>
</dbReference>
<comment type="similarity">
    <text evidence="6">Belongs to the ABC-4 integral membrane protein family.</text>
</comment>
<evidence type="ECO:0000259" key="8">
    <source>
        <dbReference type="Pfam" id="PF02687"/>
    </source>
</evidence>
<dbReference type="PANTHER" id="PTHR30572:SF4">
    <property type="entry name" value="ABC TRANSPORTER PERMEASE YTRF"/>
    <property type="match status" value="1"/>
</dbReference>
<feature type="domain" description="MacB-like periplasmic core" evidence="9">
    <location>
        <begin position="35"/>
        <end position="247"/>
    </location>
</feature>
<comment type="subcellular location">
    <subcellularLocation>
        <location evidence="1">Cell membrane</location>
        <topology evidence="1">Multi-pass membrane protein</topology>
    </subcellularLocation>
</comment>
<dbReference type="Proteomes" id="UP000674234">
    <property type="component" value="Unassembled WGS sequence"/>
</dbReference>
<evidence type="ECO:0000256" key="5">
    <source>
        <dbReference type="ARBA" id="ARBA00023136"/>
    </source>
</evidence>
<evidence type="ECO:0000256" key="7">
    <source>
        <dbReference type="SAM" id="Phobius"/>
    </source>
</evidence>
<evidence type="ECO:0000256" key="2">
    <source>
        <dbReference type="ARBA" id="ARBA00022475"/>
    </source>
</evidence>
<dbReference type="InterPro" id="IPR003838">
    <property type="entry name" value="ABC3_permease_C"/>
</dbReference>
<feature type="transmembrane region" description="Helical" evidence="7">
    <location>
        <begin position="281"/>
        <end position="306"/>
    </location>
</feature>
<evidence type="ECO:0000313" key="10">
    <source>
        <dbReference type="EMBL" id="MBP2706514.1"/>
    </source>
</evidence>
<feature type="transmembrane region" description="Helical" evidence="7">
    <location>
        <begin position="36"/>
        <end position="56"/>
    </location>
</feature>
<gene>
    <name evidence="10" type="ORF">JOL79_22145</name>
</gene>
<comment type="caution">
    <text evidence="10">The sequence shown here is derived from an EMBL/GenBank/DDBJ whole genome shotgun (WGS) entry which is preliminary data.</text>
</comment>
<dbReference type="GO" id="GO:0022857">
    <property type="term" value="F:transmembrane transporter activity"/>
    <property type="evidence" value="ECO:0007669"/>
    <property type="project" value="TreeGrafter"/>
</dbReference>
<protein>
    <submittedName>
        <fullName evidence="10">ABC transporter permease</fullName>
    </submittedName>
</protein>
<dbReference type="Pfam" id="PF02687">
    <property type="entry name" value="FtsX"/>
    <property type="match status" value="1"/>
</dbReference>
<reference evidence="10" key="1">
    <citation type="submission" date="2021-02" db="EMBL/GenBank/DDBJ databases">
        <title>Draft genome sequence of Microbispora sp. RL4-1S isolated from rice leaves in Thailand.</title>
        <authorList>
            <person name="Muangham S."/>
            <person name="Duangmal K."/>
        </authorList>
    </citation>
    <scope>NUCLEOTIDE SEQUENCE</scope>
    <source>
        <strain evidence="10">RL4-1S</strain>
    </source>
</reference>
<name>A0A941ARQ9_9ACTN</name>
<dbReference type="InterPro" id="IPR050250">
    <property type="entry name" value="Macrolide_Exporter_MacB"/>
</dbReference>
<organism evidence="10 11">
    <name type="scientific">Microbispora oryzae</name>
    <dbReference type="NCBI Taxonomy" id="2806554"/>
    <lineage>
        <taxon>Bacteria</taxon>
        <taxon>Bacillati</taxon>
        <taxon>Actinomycetota</taxon>
        <taxon>Actinomycetes</taxon>
        <taxon>Streptosporangiales</taxon>
        <taxon>Streptosporangiaceae</taxon>
        <taxon>Microbispora</taxon>
    </lineage>
</organism>
<keyword evidence="11" id="KW-1185">Reference proteome</keyword>
<keyword evidence="3 7" id="KW-0812">Transmembrane</keyword>
<keyword evidence="2" id="KW-1003">Cell membrane</keyword>
<dbReference type="InterPro" id="IPR025857">
    <property type="entry name" value="MacB_PCD"/>
</dbReference>
<evidence type="ECO:0000256" key="6">
    <source>
        <dbReference type="ARBA" id="ARBA00038076"/>
    </source>
</evidence>
<feature type="transmembrane region" description="Helical" evidence="7">
    <location>
        <begin position="327"/>
        <end position="351"/>
    </location>
</feature>
<proteinExistence type="inferred from homology"/>
<dbReference type="PANTHER" id="PTHR30572">
    <property type="entry name" value="MEMBRANE COMPONENT OF TRANSPORTER-RELATED"/>
    <property type="match status" value="1"/>
</dbReference>
<dbReference type="AlphaFoldDB" id="A0A941ARQ9"/>
<evidence type="ECO:0000313" key="11">
    <source>
        <dbReference type="Proteomes" id="UP000674234"/>
    </source>
</evidence>
<accession>A0A941ARQ9</accession>
<evidence type="ECO:0000256" key="1">
    <source>
        <dbReference type="ARBA" id="ARBA00004651"/>
    </source>
</evidence>
<sequence length="404" mass="40949">MTAPPGAGAGLASRLRPADLLPLATMGLRGRRVRTALSTLGIAIGIAAIVAVLGITRSSQSELLARIDRLGTNLLTVTAGQSLGDEVPLPATAGLGVARVEGVEHVAVTAVLNNVQVYRSDRIPLTHTGGLDVRATGTGLLATLDGRVAAGVFLSAATARYPVTVLGQQAAVQLGVARPGPGTRVRIGGHWFVVAGVLAPLELSPELDRAALIGLPAARALFGYDDHPTRLYVRADTARVAQTVDLLARAVNPADPPGVQVSRPSDALASRLLVADSGTSLFLGLGAVALFVGGVGIANVMVISVLERRAEIGLRRALGARRPHIAGQFLVESLVLATLGGLTGTALGALITYVTALERGWPPVVPPGAPALGLGAALAVGALAGLYPAVRAAGLPPTDALRAV</sequence>
<keyword evidence="4 7" id="KW-1133">Transmembrane helix</keyword>
<dbReference type="Pfam" id="PF12704">
    <property type="entry name" value="MacB_PCD"/>
    <property type="match status" value="1"/>
</dbReference>
<evidence type="ECO:0000259" key="9">
    <source>
        <dbReference type="Pfam" id="PF12704"/>
    </source>
</evidence>
<evidence type="ECO:0000256" key="3">
    <source>
        <dbReference type="ARBA" id="ARBA00022692"/>
    </source>
</evidence>
<feature type="domain" description="ABC3 transporter permease C-terminal" evidence="8">
    <location>
        <begin position="285"/>
        <end position="397"/>
    </location>
</feature>
<feature type="transmembrane region" description="Helical" evidence="7">
    <location>
        <begin position="371"/>
        <end position="390"/>
    </location>
</feature>